<keyword evidence="4 15" id="KW-0812">Transmembrane</keyword>
<dbReference type="InterPro" id="IPR036396">
    <property type="entry name" value="Cyt_P450_sf"/>
</dbReference>
<dbReference type="GO" id="GO:0016705">
    <property type="term" value="F:oxidoreductase activity, acting on paired donors, with incorporation or reduction of molecular oxygen"/>
    <property type="evidence" value="ECO:0007669"/>
    <property type="project" value="InterPro"/>
</dbReference>
<dbReference type="GO" id="GO:0005789">
    <property type="term" value="C:endoplasmic reticulum membrane"/>
    <property type="evidence" value="ECO:0007669"/>
    <property type="project" value="UniProtKB-SubCell"/>
</dbReference>
<evidence type="ECO:0000313" key="16">
    <source>
        <dbReference type="Ensembl" id="ENSPMAP00000008116.1"/>
    </source>
</evidence>
<dbReference type="InterPro" id="IPR001128">
    <property type="entry name" value="Cyt_P450"/>
</dbReference>
<reference evidence="16" key="2">
    <citation type="submission" date="2025-09" db="UniProtKB">
        <authorList>
            <consortium name="Ensembl"/>
        </authorList>
    </citation>
    <scope>IDENTIFICATION</scope>
</reference>
<evidence type="ECO:0000256" key="15">
    <source>
        <dbReference type="SAM" id="Phobius"/>
    </source>
</evidence>
<evidence type="ECO:0000256" key="1">
    <source>
        <dbReference type="ARBA" id="ARBA00004586"/>
    </source>
</evidence>
<dbReference type="AlphaFoldDB" id="S4RSC7"/>
<dbReference type="STRING" id="7757.ENSPMAP00000008116"/>
<comment type="similarity">
    <text evidence="2">Belongs to the cytochrome P450 family.</text>
</comment>
<keyword evidence="12" id="KW-0443">Lipid metabolism</keyword>
<evidence type="ECO:0000256" key="12">
    <source>
        <dbReference type="ARBA" id="ARBA00023098"/>
    </source>
</evidence>
<keyword evidence="13 15" id="KW-0472">Membrane</keyword>
<keyword evidence="8 15" id="KW-1133">Transmembrane helix</keyword>
<keyword evidence="7" id="KW-0276">Fatty acid metabolism</keyword>
<dbReference type="GeneTree" id="ENSGT00940000157903"/>
<keyword evidence="14" id="KW-0456">Lyase</keyword>
<evidence type="ECO:0000256" key="11">
    <source>
        <dbReference type="ARBA" id="ARBA00023033"/>
    </source>
</evidence>
<keyword evidence="11" id="KW-0503">Monooxygenase</keyword>
<evidence type="ECO:0000256" key="9">
    <source>
        <dbReference type="ARBA" id="ARBA00023002"/>
    </source>
</evidence>
<evidence type="ECO:0000256" key="7">
    <source>
        <dbReference type="ARBA" id="ARBA00022832"/>
    </source>
</evidence>
<dbReference type="Ensembl" id="ENSPMAT00000008152.1">
    <property type="protein sequence ID" value="ENSPMAP00000008116.1"/>
    <property type="gene ID" value="ENSPMAG00000007369.1"/>
</dbReference>
<name>S4RSC7_PETMA</name>
<evidence type="ECO:0000256" key="13">
    <source>
        <dbReference type="ARBA" id="ARBA00023136"/>
    </source>
</evidence>
<keyword evidence="6" id="KW-0256">Endoplasmic reticulum</keyword>
<dbReference type="PANTHER" id="PTHR24302:SF47">
    <property type="entry name" value="CYTOCHROME P450"/>
    <property type="match status" value="1"/>
</dbReference>
<dbReference type="PANTHER" id="PTHR24302">
    <property type="entry name" value="CYTOCHROME P450 FAMILY 3"/>
    <property type="match status" value="1"/>
</dbReference>
<dbReference type="Pfam" id="PF00067">
    <property type="entry name" value="p450"/>
    <property type="match status" value="1"/>
</dbReference>
<dbReference type="GO" id="GO:0020037">
    <property type="term" value="F:heme binding"/>
    <property type="evidence" value="ECO:0007669"/>
    <property type="project" value="InterPro"/>
</dbReference>
<evidence type="ECO:0000256" key="3">
    <source>
        <dbReference type="ARBA" id="ARBA00022617"/>
    </source>
</evidence>
<evidence type="ECO:0000256" key="5">
    <source>
        <dbReference type="ARBA" id="ARBA00022723"/>
    </source>
</evidence>
<evidence type="ECO:0000256" key="10">
    <source>
        <dbReference type="ARBA" id="ARBA00023004"/>
    </source>
</evidence>
<feature type="transmembrane region" description="Helical" evidence="15">
    <location>
        <begin position="188"/>
        <end position="210"/>
    </location>
</feature>
<dbReference type="GO" id="GO:0006631">
    <property type="term" value="P:fatty acid metabolic process"/>
    <property type="evidence" value="ECO:0007669"/>
    <property type="project" value="UniProtKB-KW"/>
</dbReference>
<dbReference type="GO" id="GO:0005506">
    <property type="term" value="F:iron ion binding"/>
    <property type="evidence" value="ECO:0007669"/>
    <property type="project" value="InterPro"/>
</dbReference>
<accession>S4RSC7</accession>
<evidence type="ECO:0000256" key="8">
    <source>
        <dbReference type="ARBA" id="ARBA00022989"/>
    </source>
</evidence>
<evidence type="ECO:0000256" key="4">
    <source>
        <dbReference type="ARBA" id="ARBA00022692"/>
    </source>
</evidence>
<dbReference type="SUPFAM" id="SSF48264">
    <property type="entry name" value="Cytochrome P450"/>
    <property type="match status" value="1"/>
</dbReference>
<keyword evidence="5" id="KW-0479">Metal-binding</keyword>
<proteinExistence type="inferred from homology"/>
<dbReference type="HOGENOM" id="CLU_106128_0_0_1"/>
<protein>
    <submittedName>
        <fullName evidence="16">Uncharacterized protein</fullName>
    </submittedName>
</protein>
<keyword evidence="3" id="KW-0349">Heme</keyword>
<dbReference type="GO" id="GO:0008395">
    <property type="term" value="F:steroid hydroxylase activity"/>
    <property type="evidence" value="ECO:0007669"/>
    <property type="project" value="TreeGrafter"/>
</dbReference>
<organism evidence="16">
    <name type="scientific">Petromyzon marinus</name>
    <name type="common">Sea lamprey</name>
    <dbReference type="NCBI Taxonomy" id="7757"/>
    <lineage>
        <taxon>Eukaryota</taxon>
        <taxon>Metazoa</taxon>
        <taxon>Chordata</taxon>
        <taxon>Craniata</taxon>
        <taxon>Vertebrata</taxon>
        <taxon>Cyclostomata</taxon>
        <taxon>Hyperoartia</taxon>
        <taxon>Petromyzontiformes</taxon>
        <taxon>Petromyzontidae</taxon>
        <taxon>Petromyzon</taxon>
    </lineage>
</organism>
<dbReference type="Gene3D" id="1.10.630.10">
    <property type="entry name" value="Cytochrome P450"/>
    <property type="match status" value="1"/>
</dbReference>
<dbReference type="InterPro" id="IPR050705">
    <property type="entry name" value="Cytochrome_P450_3A"/>
</dbReference>
<keyword evidence="9" id="KW-0560">Oxidoreductase</keyword>
<keyword evidence="10" id="KW-0408">Iron</keyword>
<dbReference type="GO" id="GO:0016829">
    <property type="term" value="F:lyase activity"/>
    <property type="evidence" value="ECO:0007669"/>
    <property type="project" value="UniProtKB-KW"/>
</dbReference>
<sequence>YPYGLLKELGVPHPRPMPFLGNMFWFRKGFLEGLDSLVEKHGKVCGYYFGRRMHLVVADPDMLKHILVKDFNNFVNRMEFSLSTKPMSDSIFMLRDEEWKHVRSVLTPTFSAAKMREMSPLINQATDTLLENLEAHARLGKAFDVWRLASIHTVSIYTQMACILQCNWCRCPPHPISQHAHLFFNFTFFRFTMFLVLAFPSVMIPLMHLVPNERQNRLNRFFKRIIQD</sequence>
<evidence type="ECO:0000256" key="2">
    <source>
        <dbReference type="ARBA" id="ARBA00010617"/>
    </source>
</evidence>
<evidence type="ECO:0000256" key="6">
    <source>
        <dbReference type="ARBA" id="ARBA00022824"/>
    </source>
</evidence>
<dbReference type="OMA" id="WIFASTL"/>
<reference evidence="16" key="1">
    <citation type="submission" date="2025-08" db="UniProtKB">
        <authorList>
            <consortium name="Ensembl"/>
        </authorList>
    </citation>
    <scope>IDENTIFICATION</scope>
</reference>
<evidence type="ECO:0000256" key="14">
    <source>
        <dbReference type="ARBA" id="ARBA00023239"/>
    </source>
</evidence>
<comment type="subcellular location">
    <subcellularLocation>
        <location evidence="1">Endoplasmic reticulum membrane</location>
    </subcellularLocation>
</comment>